<organism evidence="4 5">
    <name type="scientific">Aerococcus urinaehominis</name>
    <dbReference type="NCBI Taxonomy" id="128944"/>
    <lineage>
        <taxon>Bacteria</taxon>
        <taxon>Bacillati</taxon>
        <taxon>Bacillota</taxon>
        <taxon>Bacilli</taxon>
        <taxon>Lactobacillales</taxon>
        <taxon>Aerococcaceae</taxon>
        <taxon>Aerococcus</taxon>
    </lineage>
</organism>
<sequence>MELNKTNEVNMLFDFYAPLLTNKQRDYLDLYFRHDYSLGEIADHFAVSRQAVYDNIQRTEKTLLKYEDKLGLAKSYYQRLAIIDCLKHYSDQHPDPELRELLEQLINLDN</sequence>
<dbReference type="PANTHER" id="PTHR40083">
    <property type="entry name" value="UPF0122 PROTEIN CBO2450/CLC_2298"/>
    <property type="match status" value="1"/>
</dbReference>
<dbReference type="OrthoDB" id="6392at2"/>
<evidence type="ECO:0000313" key="4">
    <source>
        <dbReference type="EMBL" id="AMB98955.1"/>
    </source>
</evidence>
<keyword evidence="5" id="KW-1185">Reference proteome</keyword>
<evidence type="ECO:0000256" key="2">
    <source>
        <dbReference type="ARBA" id="ARBA00024764"/>
    </source>
</evidence>
<dbReference type="NCBIfam" id="NF001070">
    <property type="entry name" value="PRK00118.1-6"/>
    <property type="match status" value="1"/>
</dbReference>
<name>A0A0X8FKF8_9LACT</name>
<evidence type="ECO:0000313" key="5">
    <source>
        <dbReference type="Proteomes" id="UP000062260"/>
    </source>
</evidence>
<comment type="similarity">
    <text evidence="1 3">Belongs to the UPF0122 family.</text>
</comment>
<dbReference type="STRING" id="128944.AWM75_02615"/>
<dbReference type="PANTHER" id="PTHR40083:SF1">
    <property type="entry name" value="UPF0122 PROTEIN YLXM"/>
    <property type="match status" value="1"/>
</dbReference>
<accession>A0A0X8FKF8</accession>
<proteinExistence type="inferred from homology"/>
<dbReference type="InterPro" id="IPR054831">
    <property type="entry name" value="UPF0122_fam_protein"/>
</dbReference>
<dbReference type="InterPro" id="IPR013324">
    <property type="entry name" value="RNA_pol_sigma_r3/r4-like"/>
</dbReference>
<dbReference type="HAMAP" id="MF_00245">
    <property type="entry name" value="UPF0122"/>
    <property type="match status" value="1"/>
</dbReference>
<evidence type="ECO:0000256" key="3">
    <source>
        <dbReference type="HAMAP-Rule" id="MF_00245"/>
    </source>
</evidence>
<gene>
    <name evidence="4" type="ORF">AWM75_02615</name>
</gene>
<dbReference type="NCBIfam" id="NF045758">
    <property type="entry name" value="YlxM"/>
    <property type="match status" value="1"/>
</dbReference>
<dbReference type="KEGG" id="auh:AWM75_02615"/>
<dbReference type="GO" id="GO:0003677">
    <property type="term" value="F:DNA binding"/>
    <property type="evidence" value="ECO:0007669"/>
    <property type="project" value="UniProtKB-KW"/>
</dbReference>
<dbReference type="NCBIfam" id="NF001068">
    <property type="entry name" value="PRK00118.1-4"/>
    <property type="match status" value="1"/>
</dbReference>
<dbReference type="RefSeq" id="WP_067977885.1">
    <property type="nucleotide sequence ID" value="NZ_CP014163.1"/>
</dbReference>
<reference evidence="4 5" key="1">
    <citation type="journal article" date="2016" name="Genome Announc.">
        <title>Complete Genome Sequences of Aerococcus christensenii CCUG 28831T, Aerococcus sanguinicola CCUG 43001T, Aerococcus urinae CCUG 36881T, Aerococcus urinaeequi CCUG 28094T, Aerococcus urinaehominis CCUG 42038 BT, and Aerococcus viridans CCUG 4311T.</title>
        <authorList>
            <person name="Carkaci D."/>
            <person name="Dargis R."/>
            <person name="Nielsen X.C."/>
            <person name="Skovgaard O."/>
            <person name="Fuursted K."/>
            <person name="Christensen J.J."/>
        </authorList>
    </citation>
    <scope>NUCLEOTIDE SEQUENCE [LARGE SCALE GENOMIC DNA]</scope>
    <source>
        <strain evidence="4 5">CCUG42038B</strain>
    </source>
</reference>
<keyword evidence="4" id="KW-0238">DNA-binding</keyword>
<evidence type="ECO:0000256" key="1">
    <source>
        <dbReference type="ARBA" id="ARBA00008720"/>
    </source>
</evidence>
<dbReference type="InterPro" id="IPR036388">
    <property type="entry name" value="WH-like_DNA-bd_sf"/>
</dbReference>
<dbReference type="AlphaFoldDB" id="A0A0X8FKF8"/>
<dbReference type="EMBL" id="CP014163">
    <property type="protein sequence ID" value="AMB98955.1"/>
    <property type="molecule type" value="Genomic_DNA"/>
</dbReference>
<dbReference type="SUPFAM" id="SSF88659">
    <property type="entry name" value="Sigma3 and sigma4 domains of RNA polymerase sigma factors"/>
    <property type="match status" value="1"/>
</dbReference>
<dbReference type="Pfam" id="PF04297">
    <property type="entry name" value="UPF0122"/>
    <property type="match status" value="1"/>
</dbReference>
<reference evidence="5" key="2">
    <citation type="submission" date="2016-01" db="EMBL/GenBank/DDBJ databases">
        <title>Six Aerococcus type strain genome sequencing and assembly using PacBio and Illumina Hiseq.</title>
        <authorList>
            <person name="Carkaci D."/>
            <person name="Dargis R."/>
            <person name="Nielsen X.C."/>
            <person name="Skovgaard O."/>
            <person name="Fuursted K."/>
            <person name="Christensen J.J."/>
        </authorList>
    </citation>
    <scope>NUCLEOTIDE SEQUENCE [LARGE SCALE GENOMIC DNA]</scope>
    <source>
        <strain evidence="5">CCUG42038B</strain>
    </source>
</reference>
<protein>
    <recommendedName>
        <fullName evidence="3">UPF0122 protein AWM75_02615</fullName>
    </recommendedName>
</protein>
<comment type="function">
    <text evidence="2 3">Might take part in the signal recognition particle (SRP) pathway. This is inferred from the conservation of its genetic proximity to ftsY/ffh. May be a regulatory protein.</text>
</comment>
<dbReference type="InterPro" id="IPR007394">
    <property type="entry name" value="UPF0122"/>
</dbReference>
<dbReference type="Gene3D" id="1.10.10.10">
    <property type="entry name" value="Winged helix-like DNA-binding domain superfamily/Winged helix DNA-binding domain"/>
    <property type="match status" value="1"/>
</dbReference>
<dbReference type="Proteomes" id="UP000062260">
    <property type="component" value="Chromosome"/>
</dbReference>